<dbReference type="Pfam" id="PF23304">
    <property type="entry name" value="GAE_BBS1"/>
    <property type="match status" value="1"/>
</dbReference>
<feature type="domain" description="Bardet-Biedl syndrome 1 protein GAE" evidence="2">
    <location>
        <begin position="355"/>
        <end position="434"/>
    </location>
</feature>
<name>A0ABN8J9H1_9NEOP</name>
<dbReference type="Pfam" id="PF14779">
    <property type="entry name" value="BBS1"/>
    <property type="match status" value="1"/>
</dbReference>
<dbReference type="PANTHER" id="PTHR20870">
    <property type="entry name" value="BARDET-BIEDL SYNDROME 1 PROTEIN"/>
    <property type="match status" value="1"/>
</dbReference>
<gene>
    <name evidence="3" type="ORF">IPOD504_LOCUS16163</name>
</gene>
<evidence type="ECO:0000313" key="3">
    <source>
        <dbReference type="EMBL" id="CAH2074628.1"/>
    </source>
</evidence>
<keyword evidence="4" id="KW-1185">Reference proteome</keyword>
<accession>A0ABN8J9H1</accession>
<organism evidence="3 4">
    <name type="scientific">Iphiclides podalirius</name>
    <name type="common">scarce swallowtail</name>
    <dbReference type="NCBI Taxonomy" id="110791"/>
    <lineage>
        <taxon>Eukaryota</taxon>
        <taxon>Metazoa</taxon>
        <taxon>Ecdysozoa</taxon>
        <taxon>Arthropoda</taxon>
        <taxon>Hexapoda</taxon>
        <taxon>Insecta</taxon>
        <taxon>Pterygota</taxon>
        <taxon>Neoptera</taxon>
        <taxon>Endopterygota</taxon>
        <taxon>Lepidoptera</taxon>
        <taxon>Glossata</taxon>
        <taxon>Ditrysia</taxon>
        <taxon>Papilionoidea</taxon>
        <taxon>Papilionidae</taxon>
        <taxon>Papilioninae</taxon>
        <taxon>Iphiclides</taxon>
    </lineage>
</organism>
<dbReference type="EMBL" id="OW152819">
    <property type="protein sequence ID" value="CAH2074628.1"/>
    <property type="molecule type" value="Genomic_DNA"/>
</dbReference>
<dbReference type="Proteomes" id="UP000837857">
    <property type="component" value="Chromosome 7"/>
</dbReference>
<feature type="non-terminal residue" evidence="3">
    <location>
        <position position="1"/>
    </location>
</feature>
<reference evidence="3" key="1">
    <citation type="submission" date="2022-03" db="EMBL/GenBank/DDBJ databases">
        <authorList>
            <person name="Martin H S."/>
        </authorList>
    </citation>
    <scope>NUCLEOTIDE SEQUENCE</scope>
</reference>
<evidence type="ECO:0000259" key="1">
    <source>
        <dbReference type="Pfam" id="PF14779"/>
    </source>
</evidence>
<dbReference type="InterPro" id="IPR032728">
    <property type="entry name" value="BBS1_N"/>
</dbReference>
<dbReference type="InterPro" id="IPR028784">
    <property type="entry name" value="BBS1"/>
</dbReference>
<sequence>MQIADLLLPDLPLGIVGFYTSETTPRAFPVVAVATSSCIYIYRNLKLFFKYYLPSVELSTCELEIWKQLMDPINQNNKSLTGLTASLQTIPQKVLSSQSQHFLILDAEQRLEYVEQMTGLPGCKNVEIACITTLKIHSVDKYAISCLVVGTEEGEVIILEPATFTTANIREIGMPIETGLERSKKGKKLWSLNLEHRPIAVTLVPIMHLGITLTAVALASGHLHLYDGNSLRDTMFVKEVVSAVKFGQLGQEENVFIIITNSGGLALKILKRTAEFLAAAGGVAAAGAPPPQPWLLPKRSKLFLEQSARERENAVAMHQAFQLELSRLRLESARVLLAAHSSGDNSVATGALEPVRLSAEVEGLGPVFRVTLVVENSSSDKAVIGLALLFNAHTNYKISRPYLKVPLLPPNSRVQLRTRVEELFGDEISPEVLLRGVTGRGGERCLLKVLLLKDGRRSPALAATVQIPPTDPMMVPYDRLLPATDFD</sequence>
<proteinExistence type="predicted"/>
<protein>
    <recommendedName>
        <fullName evidence="5">Bardet-Biedl syndrome 1</fullName>
    </recommendedName>
</protein>
<dbReference type="InterPro" id="IPR056419">
    <property type="entry name" value="GAE_BBS1"/>
</dbReference>
<evidence type="ECO:0000259" key="2">
    <source>
        <dbReference type="Pfam" id="PF23304"/>
    </source>
</evidence>
<feature type="domain" description="Bardet-Biedl syndrome 1 N-terminal" evidence="1">
    <location>
        <begin position="5"/>
        <end position="168"/>
    </location>
</feature>
<evidence type="ECO:0000313" key="4">
    <source>
        <dbReference type="Proteomes" id="UP000837857"/>
    </source>
</evidence>
<evidence type="ECO:0008006" key="5">
    <source>
        <dbReference type="Google" id="ProtNLM"/>
    </source>
</evidence>
<dbReference type="PANTHER" id="PTHR20870:SF0">
    <property type="entry name" value="BARDET-BIEDL SYNDROME 1 PROTEIN"/>
    <property type="match status" value="1"/>
</dbReference>